<accession>A0A9Q0REP7</accession>
<evidence type="ECO:0000313" key="1">
    <source>
        <dbReference type="EMBL" id="KAJ5077319.1"/>
    </source>
</evidence>
<gene>
    <name evidence="1" type="ORF">M0811_05841</name>
</gene>
<dbReference type="Proteomes" id="UP001149090">
    <property type="component" value="Unassembled WGS sequence"/>
</dbReference>
<dbReference type="AlphaFoldDB" id="A0A9Q0REP7"/>
<reference evidence="1" key="1">
    <citation type="submission" date="2022-10" db="EMBL/GenBank/DDBJ databases">
        <title>Novel sulphate-reducing endosymbionts in the free-living metamonad Anaeramoeba.</title>
        <authorList>
            <person name="Jerlstrom-Hultqvist J."/>
            <person name="Cepicka I."/>
            <person name="Gallot-Lavallee L."/>
            <person name="Salas-Leiva D."/>
            <person name="Curtis B.A."/>
            <person name="Zahonova K."/>
            <person name="Pipaliya S."/>
            <person name="Dacks J."/>
            <person name="Roger A.J."/>
        </authorList>
    </citation>
    <scope>NUCLEOTIDE SEQUENCE</scope>
    <source>
        <strain evidence="1">BMAN</strain>
    </source>
</reference>
<evidence type="ECO:0000313" key="2">
    <source>
        <dbReference type="Proteomes" id="UP001149090"/>
    </source>
</evidence>
<name>A0A9Q0REP7_ANAIG</name>
<protein>
    <submittedName>
        <fullName evidence="1">Uncharacterized protein</fullName>
    </submittedName>
</protein>
<dbReference type="EMBL" id="JAPDFW010000058">
    <property type="protein sequence ID" value="KAJ5077319.1"/>
    <property type="molecule type" value="Genomic_DNA"/>
</dbReference>
<comment type="caution">
    <text evidence="1">The sequence shown here is derived from an EMBL/GenBank/DDBJ whole genome shotgun (WGS) entry which is preliminary data.</text>
</comment>
<proteinExistence type="predicted"/>
<sequence length="171" mass="20210">MKLFIRFQGNFCVFDAEKILNFKTLIKDVKDNFNIRQKIQAFTYLFQDKNFLLITSEEIPILNVQISISKSGKESANEYSKMIDQDPFLSYDLDTQKNGFSQIMKNILRILDHLETFTTIDFYSRKDIPVFRTSLTKRLFNQIQDKENDLKYGTFCSLLQKAESPKEKFLK</sequence>
<organism evidence="1 2">
    <name type="scientific">Anaeramoeba ignava</name>
    <name type="common">Anaerobic marine amoeba</name>
    <dbReference type="NCBI Taxonomy" id="1746090"/>
    <lineage>
        <taxon>Eukaryota</taxon>
        <taxon>Metamonada</taxon>
        <taxon>Anaeramoebidae</taxon>
        <taxon>Anaeramoeba</taxon>
    </lineage>
</organism>
<keyword evidence="2" id="KW-1185">Reference proteome</keyword>